<accession>A0ABP2RIN4</accession>
<protein>
    <submittedName>
        <fullName evidence="2">Uncharacterized protein</fullName>
    </submittedName>
</protein>
<sequence>METSSNTRFQLGSKKISKEKNPKRTEDFMNTKLAFVSEKKKLN</sequence>
<name>A0ABP2RIN4_9LEPT</name>
<feature type="region of interest" description="Disordered" evidence="1">
    <location>
        <begin position="1"/>
        <end position="23"/>
    </location>
</feature>
<gene>
    <name evidence="2" type="ORF">LEP1GSC178_3234</name>
</gene>
<feature type="compositionally biased region" description="Polar residues" evidence="1">
    <location>
        <begin position="1"/>
        <end position="10"/>
    </location>
</feature>
<keyword evidence="3" id="KW-1185">Reference proteome</keyword>
<evidence type="ECO:0000256" key="1">
    <source>
        <dbReference type="SAM" id="MobiDB-lite"/>
    </source>
</evidence>
<dbReference type="Proteomes" id="UP000018720">
    <property type="component" value="Unassembled WGS sequence"/>
</dbReference>
<evidence type="ECO:0000313" key="3">
    <source>
        <dbReference type="Proteomes" id="UP000018720"/>
    </source>
</evidence>
<organism evidence="2 3">
    <name type="scientific">Leptospira licerasiae str. MMD4847</name>
    <dbReference type="NCBI Taxonomy" id="1049971"/>
    <lineage>
        <taxon>Bacteria</taxon>
        <taxon>Pseudomonadati</taxon>
        <taxon>Spirochaetota</taxon>
        <taxon>Spirochaetia</taxon>
        <taxon>Leptospirales</taxon>
        <taxon>Leptospiraceae</taxon>
        <taxon>Leptospira</taxon>
    </lineage>
</organism>
<dbReference type="EMBL" id="AHOM02000004">
    <property type="protein sequence ID" value="EJZ43383.1"/>
    <property type="molecule type" value="Genomic_DNA"/>
</dbReference>
<evidence type="ECO:0000313" key="2">
    <source>
        <dbReference type="EMBL" id="EJZ43383.1"/>
    </source>
</evidence>
<proteinExistence type="predicted"/>
<comment type="caution">
    <text evidence="2">The sequence shown here is derived from an EMBL/GenBank/DDBJ whole genome shotgun (WGS) entry which is preliminary data.</text>
</comment>
<reference evidence="2 3" key="1">
    <citation type="submission" date="2012-08" db="EMBL/GenBank/DDBJ databases">
        <authorList>
            <person name="Harkins D.M."/>
            <person name="Durkin A.S."/>
            <person name="Selengut J.D."/>
            <person name="Sanka R."/>
            <person name="DePew J."/>
            <person name="Purushe J."/>
            <person name="Matthias M.A."/>
            <person name="Vinetz J.M."/>
            <person name="Sutton G.G."/>
            <person name="Nelson W.C."/>
            <person name="Fouts D.E."/>
        </authorList>
    </citation>
    <scope>NUCLEOTIDE SEQUENCE [LARGE SCALE GENOMIC DNA]</scope>
    <source>
        <strain evidence="2 3">MMD4847</strain>
    </source>
</reference>